<comment type="caution">
    <text evidence="1">The sequence shown here is derived from an EMBL/GenBank/DDBJ whole genome shotgun (WGS) entry which is preliminary data.</text>
</comment>
<reference evidence="1" key="1">
    <citation type="submission" date="2020-09" db="EMBL/GenBank/DDBJ databases">
        <title>Genome-Enabled Discovery of Anthraquinone Biosynthesis in Senna tora.</title>
        <authorList>
            <person name="Kang S.-H."/>
            <person name="Pandey R.P."/>
            <person name="Lee C.-M."/>
            <person name="Sim J.-S."/>
            <person name="Jeong J.-T."/>
            <person name="Choi B.-S."/>
            <person name="Jung M."/>
            <person name="Ginzburg D."/>
            <person name="Zhao K."/>
            <person name="Won S.Y."/>
            <person name="Oh T.-J."/>
            <person name="Yu Y."/>
            <person name="Kim N.-H."/>
            <person name="Lee O.R."/>
            <person name="Lee T.-H."/>
            <person name="Bashyal P."/>
            <person name="Kim T.-S."/>
            <person name="Lee W.-H."/>
            <person name="Kawkins C."/>
            <person name="Kim C.-K."/>
            <person name="Kim J.S."/>
            <person name="Ahn B.O."/>
            <person name="Rhee S.Y."/>
            <person name="Sohng J.K."/>
        </authorList>
    </citation>
    <scope>NUCLEOTIDE SEQUENCE</scope>
    <source>
        <tissue evidence="1">Leaf</tissue>
    </source>
</reference>
<dbReference type="Proteomes" id="UP000634136">
    <property type="component" value="Unassembled WGS sequence"/>
</dbReference>
<evidence type="ECO:0000313" key="2">
    <source>
        <dbReference type="Proteomes" id="UP000634136"/>
    </source>
</evidence>
<protein>
    <submittedName>
        <fullName evidence="1">Uncharacterized protein</fullName>
    </submittedName>
</protein>
<keyword evidence="2" id="KW-1185">Reference proteome</keyword>
<dbReference type="EMBL" id="JAAIUW010000008">
    <property type="protein sequence ID" value="KAF7819721.1"/>
    <property type="molecule type" value="Genomic_DNA"/>
</dbReference>
<gene>
    <name evidence="1" type="ORF">G2W53_025176</name>
</gene>
<name>A0A834TEM6_9FABA</name>
<evidence type="ECO:0000313" key="1">
    <source>
        <dbReference type="EMBL" id="KAF7819721.1"/>
    </source>
</evidence>
<proteinExistence type="predicted"/>
<sequence length="40" mass="4553">METTTRTDGKVRQQRKVCLLCDKVTNETTQKLEISKGSPE</sequence>
<organism evidence="1 2">
    <name type="scientific">Senna tora</name>
    <dbReference type="NCBI Taxonomy" id="362788"/>
    <lineage>
        <taxon>Eukaryota</taxon>
        <taxon>Viridiplantae</taxon>
        <taxon>Streptophyta</taxon>
        <taxon>Embryophyta</taxon>
        <taxon>Tracheophyta</taxon>
        <taxon>Spermatophyta</taxon>
        <taxon>Magnoliopsida</taxon>
        <taxon>eudicotyledons</taxon>
        <taxon>Gunneridae</taxon>
        <taxon>Pentapetalae</taxon>
        <taxon>rosids</taxon>
        <taxon>fabids</taxon>
        <taxon>Fabales</taxon>
        <taxon>Fabaceae</taxon>
        <taxon>Caesalpinioideae</taxon>
        <taxon>Cassia clade</taxon>
        <taxon>Senna</taxon>
    </lineage>
</organism>
<accession>A0A834TEM6</accession>
<dbReference type="AlphaFoldDB" id="A0A834TEM6"/>